<comment type="caution">
    <text evidence="2">The sequence shown here is derived from an EMBL/GenBank/DDBJ whole genome shotgun (WGS) entry which is preliminary data.</text>
</comment>
<keyword evidence="1" id="KW-0175">Coiled coil</keyword>
<evidence type="ECO:0000256" key="1">
    <source>
        <dbReference type="SAM" id="Coils"/>
    </source>
</evidence>
<organism evidence="2 3">
    <name type="scientific">Roseateles subflavus</name>
    <dbReference type="NCBI Taxonomy" id="3053353"/>
    <lineage>
        <taxon>Bacteria</taxon>
        <taxon>Pseudomonadati</taxon>
        <taxon>Pseudomonadota</taxon>
        <taxon>Betaproteobacteria</taxon>
        <taxon>Burkholderiales</taxon>
        <taxon>Sphaerotilaceae</taxon>
        <taxon>Roseateles</taxon>
    </lineage>
</organism>
<keyword evidence="3" id="KW-1185">Reference proteome</keyword>
<dbReference type="EMBL" id="JASVDS010000008">
    <property type="protein sequence ID" value="MDL5034394.1"/>
    <property type="molecule type" value="Genomic_DNA"/>
</dbReference>
<feature type="coiled-coil region" evidence="1">
    <location>
        <begin position="49"/>
        <end position="83"/>
    </location>
</feature>
<evidence type="ECO:0000313" key="2">
    <source>
        <dbReference type="EMBL" id="MDL5034394.1"/>
    </source>
</evidence>
<reference evidence="2 3" key="1">
    <citation type="submission" date="2023-06" db="EMBL/GenBank/DDBJ databases">
        <title>Pelomonas sp. APW6 16S ribosomal RNA gene genome sequencing and assembly.</title>
        <authorList>
            <person name="Woo H."/>
        </authorList>
    </citation>
    <scope>NUCLEOTIDE SEQUENCE [LARGE SCALE GENOMIC DNA]</scope>
    <source>
        <strain evidence="2 3">APW6</strain>
    </source>
</reference>
<evidence type="ECO:0000313" key="3">
    <source>
        <dbReference type="Proteomes" id="UP001238603"/>
    </source>
</evidence>
<dbReference type="Proteomes" id="UP001238603">
    <property type="component" value="Unassembled WGS sequence"/>
</dbReference>
<accession>A0ABT7LNP7</accession>
<gene>
    <name evidence="2" type="ORF">QRD43_21000</name>
</gene>
<dbReference type="RefSeq" id="WP_285984469.1">
    <property type="nucleotide sequence ID" value="NZ_JASVDS010000008.1"/>
</dbReference>
<sequence length="139" mass="15519">MSLEHLNSPFAKLVKSRAVPPAPVAEARQVPTDITTAINFSTLNDPVFKAAAERARQEEQRRLEEEEHELKAALERCLNALDQLPANERSFINSCRNRLNTCRPLSQAQQAWLLDIAQRIDPVADEESGDLNHQHTAGG</sequence>
<name>A0ABT7LNP7_9BURK</name>
<protein>
    <submittedName>
        <fullName evidence="2">Uncharacterized protein</fullName>
    </submittedName>
</protein>
<proteinExistence type="predicted"/>